<evidence type="ECO:0000256" key="3">
    <source>
        <dbReference type="ARBA" id="ARBA00023015"/>
    </source>
</evidence>
<dbReference type="GO" id="GO:0005829">
    <property type="term" value="C:cytosol"/>
    <property type="evidence" value="ECO:0007669"/>
    <property type="project" value="TreeGrafter"/>
</dbReference>
<evidence type="ECO:0000259" key="5">
    <source>
        <dbReference type="SMART" id="SM00738"/>
    </source>
</evidence>
<sequence>MERTIEKKWYMIHTYSSYEKKVKADLEKRIQTLELTDKVFRIVVPEEEINEIKNGKEKIVFRKLFPGYVMIEMEAVREETNEGIWYSVDSDAWYVIRNTNGVTGFVGIGSDPIPMEDDEVSSILRFLGEEGEEKQELKEEIILDFKVGDVVELLEGGFAGSIGEVNNIDLEHGKVKIMIDMFGRMTPVEIGVNEVRKVFS</sequence>
<dbReference type="Gene3D" id="3.30.70.940">
    <property type="entry name" value="NusG, N-terminal domain"/>
    <property type="match status" value="1"/>
</dbReference>
<evidence type="ECO:0000256" key="4">
    <source>
        <dbReference type="ARBA" id="ARBA00023163"/>
    </source>
</evidence>
<dbReference type="CDD" id="cd06091">
    <property type="entry name" value="KOW_NusG"/>
    <property type="match status" value="1"/>
</dbReference>
<dbReference type="SMART" id="SM00738">
    <property type="entry name" value="NGN"/>
    <property type="match status" value="1"/>
</dbReference>
<dbReference type="PANTHER" id="PTHR30265:SF2">
    <property type="entry name" value="TRANSCRIPTION TERMINATION_ANTITERMINATION PROTEIN NUSG"/>
    <property type="match status" value="1"/>
</dbReference>
<dbReference type="NCBIfam" id="TIGR00922">
    <property type="entry name" value="nusG"/>
    <property type="match status" value="1"/>
</dbReference>
<dbReference type="GO" id="GO:0032784">
    <property type="term" value="P:regulation of DNA-templated transcription elongation"/>
    <property type="evidence" value="ECO:0007669"/>
    <property type="project" value="InterPro"/>
</dbReference>
<reference evidence="7" key="1">
    <citation type="submission" date="2017-11" db="EMBL/GenBank/DDBJ databases">
        <title>The sensing device of the deep-sea amphipod.</title>
        <authorList>
            <person name="Kobayashi H."/>
            <person name="Nagahama T."/>
            <person name="Arai W."/>
            <person name="Sasagawa Y."/>
            <person name="Umeda M."/>
            <person name="Hayashi T."/>
            <person name="Nikaido I."/>
            <person name="Watanabe H."/>
            <person name="Oguri K."/>
            <person name="Kitazato H."/>
            <person name="Fujioka K."/>
            <person name="Kido Y."/>
            <person name="Takami H."/>
        </authorList>
    </citation>
    <scope>NUCLEOTIDE SEQUENCE</scope>
    <source>
        <tissue evidence="7">Whole body</tissue>
    </source>
</reference>
<dbReference type="InterPro" id="IPR043425">
    <property type="entry name" value="NusG-like"/>
</dbReference>
<dbReference type="GO" id="GO:0031564">
    <property type="term" value="P:transcription antitermination"/>
    <property type="evidence" value="ECO:0007669"/>
    <property type="project" value="UniProtKB-KW"/>
</dbReference>
<dbReference type="CDD" id="cd09891">
    <property type="entry name" value="NGN_Bact_1"/>
    <property type="match status" value="1"/>
</dbReference>
<dbReference type="SUPFAM" id="SSF50104">
    <property type="entry name" value="Translation proteins SH3-like domain"/>
    <property type="match status" value="1"/>
</dbReference>
<feature type="domain" description="NusG-like N-terminal" evidence="5">
    <location>
        <begin position="6"/>
        <end position="127"/>
    </location>
</feature>
<dbReference type="SUPFAM" id="SSF82679">
    <property type="entry name" value="N-utilization substance G protein NusG, N-terminal domain"/>
    <property type="match status" value="1"/>
</dbReference>
<accession>A0A6A7GA58</accession>
<dbReference type="InterPro" id="IPR015869">
    <property type="entry name" value="Transcrpt_antiterm_NusG_bac_CS"/>
</dbReference>
<keyword evidence="3" id="KW-0805">Transcription regulation</keyword>
<keyword evidence="1" id="KW-0806">Transcription termination</keyword>
<evidence type="ECO:0000256" key="2">
    <source>
        <dbReference type="ARBA" id="ARBA00022814"/>
    </source>
</evidence>
<evidence type="ECO:0000259" key="6">
    <source>
        <dbReference type="SMART" id="SM00739"/>
    </source>
</evidence>
<dbReference type="InterPro" id="IPR005824">
    <property type="entry name" value="KOW"/>
</dbReference>
<dbReference type="HAMAP" id="MF_00948">
    <property type="entry name" value="NusG"/>
    <property type="match status" value="1"/>
</dbReference>
<dbReference type="InterPro" id="IPR014722">
    <property type="entry name" value="Rib_uL2_dom2"/>
</dbReference>
<dbReference type="GO" id="GO:0006353">
    <property type="term" value="P:DNA-templated transcription termination"/>
    <property type="evidence" value="ECO:0007669"/>
    <property type="project" value="UniProtKB-KW"/>
</dbReference>
<feature type="domain" description="KOW" evidence="6">
    <location>
        <begin position="144"/>
        <end position="171"/>
    </location>
</feature>
<dbReference type="InterPro" id="IPR001062">
    <property type="entry name" value="Transcrpt_antiterm_NusG"/>
</dbReference>
<keyword evidence="4" id="KW-0804">Transcription</keyword>
<proteinExistence type="evidence at transcript level"/>
<protein>
    <submittedName>
        <fullName evidence="7">Transcription termination/antitermination factor NusG</fullName>
    </submittedName>
</protein>
<evidence type="ECO:0000313" key="7">
    <source>
        <dbReference type="EMBL" id="LAC27551.1"/>
    </source>
</evidence>
<dbReference type="EMBL" id="IACT01008439">
    <property type="protein sequence ID" value="LAC27551.1"/>
    <property type="molecule type" value="mRNA"/>
</dbReference>
<dbReference type="InterPro" id="IPR006645">
    <property type="entry name" value="NGN-like_dom"/>
</dbReference>
<dbReference type="PRINTS" id="PR00338">
    <property type="entry name" value="NUSGTNSCPFCT"/>
</dbReference>
<keyword evidence="2" id="KW-0889">Transcription antitermination</keyword>
<dbReference type="PROSITE" id="PS01014">
    <property type="entry name" value="NUSG"/>
    <property type="match status" value="1"/>
</dbReference>
<dbReference type="Gene3D" id="2.30.30.30">
    <property type="match status" value="1"/>
</dbReference>
<dbReference type="GO" id="GO:0006354">
    <property type="term" value="P:DNA-templated transcription elongation"/>
    <property type="evidence" value="ECO:0007669"/>
    <property type="project" value="InterPro"/>
</dbReference>
<dbReference type="InterPro" id="IPR036735">
    <property type="entry name" value="NGN_dom_sf"/>
</dbReference>
<evidence type="ECO:0000256" key="1">
    <source>
        <dbReference type="ARBA" id="ARBA00022472"/>
    </source>
</evidence>
<dbReference type="PANTHER" id="PTHR30265">
    <property type="entry name" value="RHO-INTERACTING TRANSCRIPTION TERMINATION FACTOR NUSG"/>
    <property type="match status" value="1"/>
</dbReference>
<dbReference type="InterPro" id="IPR047050">
    <property type="entry name" value="NGN"/>
</dbReference>
<name>A0A6A7GA58_9CRUS</name>
<dbReference type="SMART" id="SM00739">
    <property type="entry name" value="KOW"/>
    <property type="match status" value="1"/>
</dbReference>
<organism evidence="7">
    <name type="scientific">Hirondellea gigas</name>
    <dbReference type="NCBI Taxonomy" id="1518452"/>
    <lineage>
        <taxon>Eukaryota</taxon>
        <taxon>Metazoa</taxon>
        <taxon>Ecdysozoa</taxon>
        <taxon>Arthropoda</taxon>
        <taxon>Crustacea</taxon>
        <taxon>Multicrustacea</taxon>
        <taxon>Malacostraca</taxon>
        <taxon>Eumalacostraca</taxon>
        <taxon>Peracarida</taxon>
        <taxon>Amphipoda</taxon>
        <taxon>Amphilochidea</taxon>
        <taxon>Lysianassida</taxon>
        <taxon>Lysianassidira</taxon>
        <taxon>Lysianassoidea</taxon>
        <taxon>Lysianassidae</taxon>
        <taxon>Hirondellea</taxon>
    </lineage>
</organism>
<dbReference type="AlphaFoldDB" id="A0A6A7GA58"/>
<dbReference type="InterPro" id="IPR008991">
    <property type="entry name" value="Translation_prot_SH3-like_sf"/>
</dbReference>
<dbReference type="Pfam" id="PF02357">
    <property type="entry name" value="NusG"/>
    <property type="match status" value="1"/>
</dbReference>